<dbReference type="EMBL" id="FR746099">
    <property type="protein sequence ID" value="CCC40038.1"/>
    <property type="molecule type" value="Genomic_DNA"/>
</dbReference>
<proteinExistence type="predicted"/>
<evidence type="ECO:0000313" key="1">
    <source>
        <dbReference type="EMBL" id="CCC40038.1"/>
    </source>
</evidence>
<accession>G0LKT0</accession>
<dbReference type="REBASE" id="36621">
    <property type="entry name" value="HwaC23ORF2138P"/>
</dbReference>
<dbReference type="KEGG" id="hwc:Hqrw_2139"/>
<dbReference type="HOGENOM" id="CLU_730772_0_0_2"/>
<protein>
    <submittedName>
        <fullName evidence="1">Uncharacterized protein</fullName>
    </submittedName>
</protein>
<name>G0LKT0_HALWC</name>
<dbReference type="Proteomes" id="UP000007954">
    <property type="component" value="Chromosome"/>
</dbReference>
<dbReference type="RefSeq" id="WP_014555763.1">
    <property type="nucleotide sequence ID" value="NC_017459.1"/>
</dbReference>
<dbReference type="GeneID" id="12446873"/>
<reference evidence="1 2" key="1">
    <citation type="journal article" date="2011" name="PLoS ONE">
        <title>Haloquadratum walsbyi: limited diversity in a global pond.</title>
        <authorList>
            <person name="Dyall-Smith M."/>
            <person name="Pfeiffer F."/>
            <person name="Klee K."/>
            <person name="Palm P."/>
            <person name="Gross K."/>
            <person name="Schuster S.C."/>
            <person name="Rampp M."/>
            <person name="Oesterhelt D."/>
        </authorList>
    </citation>
    <scope>NUCLEOTIDE SEQUENCE [LARGE SCALE GENOMIC DNA]</scope>
    <source>
        <strain evidence="2">DSM 16854 / JCM 12705 / C23</strain>
    </source>
</reference>
<dbReference type="AlphaFoldDB" id="G0LKT0"/>
<gene>
    <name evidence="1" type="ordered locus">Hqrw_2139</name>
</gene>
<organism evidence="1 2">
    <name type="scientific">Haloquadratum walsbyi (strain DSM 16854 / JCM 12705 / C23)</name>
    <dbReference type="NCBI Taxonomy" id="768065"/>
    <lineage>
        <taxon>Archaea</taxon>
        <taxon>Methanobacteriati</taxon>
        <taxon>Methanobacteriota</taxon>
        <taxon>Stenosarchaea group</taxon>
        <taxon>Halobacteria</taxon>
        <taxon>Halobacteriales</taxon>
        <taxon>Haloferacaceae</taxon>
        <taxon>Haloquadratum</taxon>
    </lineage>
</organism>
<evidence type="ECO:0000313" key="2">
    <source>
        <dbReference type="Proteomes" id="UP000007954"/>
    </source>
</evidence>
<dbReference type="OrthoDB" id="371781at2157"/>
<sequence length="378" mass="44085">MIDVNAKIESITYNPILSKELNIYSIKDFYSGKAFSDSSFRVNTEQNDYAISWWVSPKRTRSYPRARVYDTYDHKNRVTILPLVKDEGKDGDRDYLQWDTLSLMSLLQINVIIAPYKHADKNEKYENKITNQTFDQEYIKEKFQELQKYHSDALQWNLNQASNLDEVAELSEKYYYDNISAETGVEMHSRSYFQRRMNSMTEKAEDFKQKSRGLAAEAQNRESLTLQPKESVKANKGRITIQDHLGGEYYFTTDEIMVEDNEVFLIEKKHTTRTFPSTADIKNGLVRMMLFKNLDTVEIDGERYEPVPILGVTGNELEGYISNSDSIEDNLQSVSDRKRKQIDSLLQEANKNDFTIIISEDTESVEKDLYDRFKAPKQ</sequence>